<dbReference type="eggNOG" id="ENOG502R8M3">
    <property type="taxonomic scope" value="Eukaryota"/>
</dbReference>
<dbReference type="Proteomes" id="UP000001471">
    <property type="component" value="Unassembled WGS sequence"/>
</dbReference>
<dbReference type="Pfam" id="PF21762">
    <property type="entry name" value="DEDDh_C"/>
    <property type="match status" value="1"/>
</dbReference>
<dbReference type="SUPFAM" id="SSF53098">
    <property type="entry name" value="Ribonuclease H-like"/>
    <property type="match status" value="1"/>
</dbReference>
<dbReference type="InterPro" id="IPR048519">
    <property type="entry name" value="Gfd2/YDR514C-like_C"/>
</dbReference>
<dbReference type="GO" id="GO:0003676">
    <property type="term" value="F:nucleic acid binding"/>
    <property type="evidence" value="ECO:0007669"/>
    <property type="project" value="InterPro"/>
</dbReference>
<sequence>MCKYLHKHSRCPPPTPRRSLDIGTLHSIDCPDCTILTRPRAAPLFPDHRTMTTTSKPPLGRKDSHTTIEAAGTPVNGSSNTTAQHSGGTSGSPSIVSGSAAFEALKSRFGEATDLEILVHCMGGPRVSNIPDIAKELSEHIIVICLDCEHWSDNTDEQTEIGIATFSRKDLSPFVARGEFGDHGEDLLQRVKFYLLRLIESAHLPCMNQASRGVNGNRFGEGRFVTNIQAHKIMEDLFVQPIKGVPSVQENHPIIVLGHDVRHDKENLKEKSTSFDIESCGTVVRTIDTQVIVRERGYWMAPHNEQIGLTNLVKELWFQHSDPHTASNDAARTLICAFQMALGGHACKDEAEKTMLEVASGIEKYSVENFTSIGGVKEYCWRCGNSGHMNAACTATGLVCNECGTTEPGKEHVTLHCLPKAIENAQARRKRDADNRTMRAQNGTGRARGRAGRPQDRTGRVAPTTASRDFQSSRSTRSISTVVANRSQSGCGEYPSARDHGGHSFFGGSGGHPSHAGHGGGSYIPPIDRSQSRQAENNQTPVRRRYWRPRGRNQGNPQS</sequence>
<reference evidence="5" key="1">
    <citation type="journal article" date="2013" name="G3 (Bethesda)">
        <title>Comparative genomics of a plant-pathogenic fungus, Pyrenophora tritici-repentis, reveals transduplication and the impact of repeat elements on pathogenicity and population divergence.</title>
        <authorList>
            <person name="Manning V.A."/>
            <person name="Pandelova I."/>
            <person name="Dhillon B."/>
            <person name="Wilhelm L.J."/>
            <person name="Goodwin S.B."/>
            <person name="Berlin A.M."/>
            <person name="Figueroa M."/>
            <person name="Freitag M."/>
            <person name="Hane J.K."/>
            <person name="Henrissat B."/>
            <person name="Holman W.H."/>
            <person name="Kodira C.D."/>
            <person name="Martin J."/>
            <person name="Oliver R.P."/>
            <person name="Robbertse B."/>
            <person name="Schackwitz W."/>
            <person name="Schwartz D.C."/>
            <person name="Spatafora J.W."/>
            <person name="Turgeon B.G."/>
            <person name="Yandava C."/>
            <person name="Young S."/>
            <person name="Zhou S."/>
            <person name="Zeng Q."/>
            <person name="Grigoriev I.V."/>
            <person name="Ma L.-J."/>
            <person name="Ciuffetti L.M."/>
        </authorList>
    </citation>
    <scope>NUCLEOTIDE SEQUENCE [LARGE SCALE GENOMIC DNA]</scope>
    <source>
        <strain evidence="5">Pt-1C-BFP</strain>
    </source>
</reference>
<proteinExistence type="predicted"/>
<organism evidence="4 5">
    <name type="scientific">Pyrenophora tritici-repentis (strain Pt-1C-BFP)</name>
    <name type="common">Wheat tan spot fungus</name>
    <name type="synonym">Drechslera tritici-repentis</name>
    <dbReference type="NCBI Taxonomy" id="426418"/>
    <lineage>
        <taxon>Eukaryota</taxon>
        <taxon>Fungi</taxon>
        <taxon>Dikarya</taxon>
        <taxon>Ascomycota</taxon>
        <taxon>Pezizomycotina</taxon>
        <taxon>Dothideomycetes</taxon>
        <taxon>Pleosporomycetidae</taxon>
        <taxon>Pleosporales</taxon>
        <taxon>Pleosporineae</taxon>
        <taxon>Pleosporaceae</taxon>
        <taxon>Pyrenophora</taxon>
    </lineage>
</organism>
<keyword evidence="1" id="KW-0863">Zinc-finger</keyword>
<evidence type="ECO:0000256" key="2">
    <source>
        <dbReference type="SAM" id="MobiDB-lite"/>
    </source>
</evidence>
<feature type="compositionally biased region" description="Polar residues" evidence="2">
    <location>
        <begin position="75"/>
        <end position="94"/>
    </location>
</feature>
<evidence type="ECO:0000259" key="3">
    <source>
        <dbReference type="PROSITE" id="PS50158"/>
    </source>
</evidence>
<feature type="compositionally biased region" description="Polar residues" evidence="2">
    <location>
        <begin position="532"/>
        <end position="541"/>
    </location>
</feature>
<gene>
    <name evidence="4" type="ORF">PTRG_06508</name>
</gene>
<feature type="compositionally biased region" description="Basic residues" evidence="2">
    <location>
        <begin position="542"/>
        <end position="551"/>
    </location>
</feature>
<dbReference type="PROSITE" id="PS50158">
    <property type="entry name" value="ZF_CCHC"/>
    <property type="match status" value="1"/>
</dbReference>
<protein>
    <recommendedName>
        <fullName evidence="3">CCHC-type domain-containing protein</fullName>
    </recommendedName>
</protein>
<dbReference type="GO" id="GO:0008270">
    <property type="term" value="F:zinc ion binding"/>
    <property type="evidence" value="ECO:0007669"/>
    <property type="project" value="UniProtKB-KW"/>
</dbReference>
<dbReference type="PANTHER" id="PTHR28083">
    <property type="entry name" value="GOOD FOR FULL DBP5 ACTIVITY PROTEIN 2"/>
    <property type="match status" value="1"/>
</dbReference>
<dbReference type="GO" id="GO:0005634">
    <property type="term" value="C:nucleus"/>
    <property type="evidence" value="ECO:0007669"/>
    <property type="project" value="TreeGrafter"/>
</dbReference>
<name>B2W950_PYRTR</name>
<dbReference type="OrthoDB" id="5953249at2759"/>
<dbReference type="EMBL" id="DS231620">
    <property type="protein sequence ID" value="EDU49428.1"/>
    <property type="molecule type" value="Genomic_DNA"/>
</dbReference>
<feature type="region of interest" description="Disordered" evidence="2">
    <location>
        <begin position="426"/>
        <end position="559"/>
    </location>
</feature>
<evidence type="ECO:0000256" key="1">
    <source>
        <dbReference type="PROSITE-ProRule" id="PRU00047"/>
    </source>
</evidence>
<dbReference type="STRING" id="426418.B2W950"/>
<feature type="region of interest" description="Disordered" evidence="2">
    <location>
        <begin position="1"/>
        <end position="20"/>
    </location>
</feature>
<feature type="compositionally biased region" description="Gly residues" evidence="2">
    <location>
        <begin position="504"/>
        <end position="522"/>
    </location>
</feature>
<accession>B2W950</accession>
<dbReference type="InterPro" id="IPR001878">
    <property type="entry name" value="Znf_CCHC"/>
</dbReference>
<evidence type="ECO:0000313" key="5">
    <source>
        <dbReference type="Proteomes" id="UP000001471"/>
    </source>
</evidence>
<keyword evidence="1" id="KW-0479">Metal-binding</keyword>
<dbReference type="InterPro" id="IPR012337">
    <property type="entry name" value="RNaseH-like_sf"/>
</dbReference>
<feature type="region of interest" description="Disordered" evidence="2">
    <location>
        <begin position="44"/>
        <end position="94"/>
    </location>
</feature>
<dbReference type="AlphaFoldDB" id="B2W950"/>
<evidence type="ECO:0000313" key="4">
    <source>
        <dbReference type="EMBL" id="EDU49428.1"/>
    </source>
</evidence>
<feature type="compositionally biased region" description="Low complexity" evidence="2">
    <location>
        <begin position="472"/>
        <end position="483"/>
    </location>
</feature>
<feature type="domain" description="CCHC-type" evidence="3">
    <location>
        <begin position="380"/>
        <end position="393"/>
    </location>
</feature>
<feature type="compositionally biased region" description="Basic residues" evidence="2">
    <location>
        <begin position="1"/>
        <end position="10"/>
    </location>
</feature>
<keyword evidence="1" id="KW-0862">Zinc</keyword>
<dbReference type="HOGENOM" id="CLU_035749_0_0_1"/>
<dbReference type="PANTHER" id="PTHR28083:SF1">
    <property type="entry name" value="GOOD FOR FULL DBP5 ACTIVITY PROTEIN 2"/>
    <property type="match status" value="1"/>
</dbReference>
<dbReference type="InParanoid" id="B2W950"/>
<dbReference type="InterPro" id="IPR040151">
    <property type="entry name" value="Gfd2/YDR514C-like"/>
</dbReference>